<dbReference type="GO" id="GO:0016787">
    <property type="term" value="F:hydrolase activity"/>
    <property type="evidence" value="ECO:0007669"/>
    <property type="project" value="UniProtKB-KW"/>
</dbReference>
<dbReference type="STRING" id="162209.IJ22_04790"/>
<dbReference type="EMBL" id="CP013652">
    <property type="protein sequence ID" value="ALS20867.1"/>
    <property type="molecule type" value="Genomic_DNA"/>
</dbReference>
<name>A0A0U2VBA2_9BACL</name>
<dbReference type="InterPro" id="IPR048950">
    <property type="entry name" value="Ppx_GppA_C"/>
</dbReference>
<comment type="similarity">
    <text evidence="1">Belongs to the GppA/Ppx family.</text>
</comment>
<gene>
    <name evidence="3" type="ORF">IJ22_04790</name>
</gene>
<dbReference type="SUPFAM" id="SSF53067">
    <property type="entry name" value="Actin-like ATPase domain"/>
    <property type="match status" value="2"/>
</dbReference>
<reference evidence="4" key="1">
    <citation type="submission" date="2015-12" db="EMBL/GenBank/DDBJ databases">
        <title>Complete genome sequences of two moderately thermophilic Paenibacillus species.</title>
        <authorList>
            <person name="Butler R.III."/>
            <person name="Wang J."/>
            <person name="Stark B.C."/>
            <person name="Pombert J.-F."/>
        </authorList>
    </citation>
    <scope>NUCLEOTIDE SEQUENCE [LARGE SCALE GENOMIC DNA]</scope>
    <source>
        <strain evidence="4">32O-Y</strain>
    </source>
</reference>
<dbReference type="OrthoDB" id="9807195at2"/>
<dbReference type="KEGG" id="pnp:IJ22_04790"/>
<dbReference type="PIRSF" id="PIRSF001267">
    <property type="entry name" value="Pyrophosphatase_GppA_Ppx"/>
    <property type="match status" value="1"/>
</dbReference>
<dbReference type="PANTHER" id="PTHR30005:SF0">
    <property type="entry name" value="RETROGRADE REGULATION PROTEIN 2"/>
    <property type="match status" value="1"/>
</dbReference>
<dbReference type="Pfam" id="PF02541">
    <property type="entry name" value="Ppx-GppA"/>
    <property type="match status" value="1"/>
</dbReference>
<organism evidence="3 4">
    <name type="scientific">Paenibacillus naphthalenovorans</name>
    <dbReference type="NCBI Taxonomy" id="162209"/>
    <lineage>
        <taxon>Bacteria</taxon>
        <taxon>Bacillati</taxon>
        <taxon>Bacillota</taxon>
        <taxon>Bacilli</taxon>
        <taxon>Bacillales</taxon>
        <taxon>Paenibacillaceae</taxon>
        <taxon>Paenibacillus</taxon>
    </lineage>
</organism>
<proteinExistence type="inferred from homology"/>
<dbReference type="Gene3D" id="3.30.420.40">
    <property type="match status" value="1"/>
</dbReference>
<dbReference type="CDD" id="cd24052">
    <property type="entry name" value="ASKHA_NBD_HpPPX-GppA-like"/>
    <property type="match status" value="1"/>
</dbReference>
<dbReference type="SUPFAM" id="SSF109604">
    <property type="entry name" value="HD-domain/PDEase-like"/>
    <property type="match status" value="1"/>
</dbReference>
<dbReference type="InterPro" id="IPR030673">
    <property type="entry name" value="PyroPPase_GppA_Ppx"/>
</dbReference>
<dbReference type="Pfam" id="PF21447">
    <property type="entry name" value="Ppx-GppA_III"/>
    <property type="match status" value="1"/>
</dbReference>
<dbReference type="InterPro" id="IPR050273">
    <property type="entry name" value="GppA/Ppx_hydrolase"/>
</dbReference>
<accession>A0A0U2VBA2</accession>
<protein>
    <submittedName>
        <fullName evidence="3">Phosphatase</fullName>
    </submittedName>
</protein>
<dbReference type="RefSeq" id="WP_062406965.1">
    <property type="nucleotide sequence ID" value="NZ_BJCS01000002.1"/>
</dbReference>
<sequence length="514" mass="57271">MNNSRRIGIIDIGSNSIRLAIYELHETGAYRVIGEFKESARLSQRIGPDGGLPPAEIQNIVRMLSHFKRICDAHGVTDCRAAATAAIRNATNAREIVDALTKQTGFHIEILSGEDEARLGFLGMIQTMDISDGYLVDIGGGSTEISLFRDRKLLRSVSFPFGAVNTTRKFAPDGEFQAEQLNGIRQMVQRALSAHSWISQNPGLPLVGLGGGVRTLSKINQRKRKYSLPIPHNYVISPEDMDELALWLSNLPGERRKKVDGLSKDRYDIIVPGVIILQTVFQATGALQYVVSGAGLRDGLFFESFCPPDTGHLHIAERSADQFLSLHSTAPQVHITRVNENALKLFDVLAQTKLLQLHDSKMRLCLSIASKLYRIGASVQYYQFPKHTFHMIAYTRIDGLTHRELLFCALIATYKAKNRTLQAVLQHKDIISDSDIELICKLGTLVRLAIALDASETQALELESVSIEGPSLNLRLKRKHDPSAEYREVEGLQKEFKKIWGLQLHCQETSFSTT</sequence>
<evidence type="ECO:0000313" key="3">
    <source>
        <dbReference type="EMBL" id="ALS20867.1"/>
    </source>
</evidence>
<dbReference type="AlphaFoldDB" id="A0A0U2VBA2"/>
<evidence type="ECO:0000313" key="4">
    <source>
        <dbReference type="Proteomes" id="UP000061660"/>
    </source>
</evidence>
<dbReference type="InterPro" id="IPR043129">
    <property type="entry name" value="ATPase_NBD"/>
</dbReference>
<dbReference type="Proteomes" id="UP000061660">
    <property type="component" value="Chromosome"/>
</dbReference>
<dbReference type="Gene3D" id="1.10.3210.10">
    <property type="entry name" value="Hypothetical protein af1432"/>
    <property type="match status" value="1"/>
</dbReference>
<dbReference type="PANTHER" id="PTHR30005">
    <property type="entry name" value="EXOPOLYPHOSPHATASE"/>
    <property type="match status" value="1"/>
</dbReference>
<keyword evidence="4" id="KW-1185">Reference proteome</keyword>
<keyword evidence="2" id="KW-0378">Hydrolase</keyword>
<evidence type="ECO:0000256" key="1">
    <source>
        <dbReference type="ARBA" id="ARBA00007125"/>
    </source>
</evidence>
<reference evidence="3 4" key="2">
    <citation type="journal article" date="2016" name="Genome Announc.">
        <title>Complete Genome Sequences of Two Interactive Moderate Thermophiles, Paenibacillus napthalenovorans 32O-Y and Paenibacillus sp. 32O-W.</title>
        <authorList>
            <person name="Butler R.R.III."/>
            <person name="Wang J."/>
            <person name="Stark B.C."/>
            <person name="Pombert J.F."/>
        </authorList>
    </citation>
    <scope>NUCLEOTIDE SEQUENCE [LARGE SCALE GENOMIC DNA]</scope>
    <source>
        <strain evidence="3 4">32O-Y</strain>
    </source>
</reference>
<dbReference type="GO" id="GO:0006357">
    <property type="term" value="P:regulation of transcription by RNA polymerase II"/>
    <property type="evidence" value="ECO:0007669"/>
    <property type="project" value="TreeGrafter"/>
</dbReference>
<evidence type="ECO:0000256" key="2">
    <source>
        <dbReference type="ARBA" id="ARBA00022801"/>
    </source>
</evidence>
<dbReference type="Gene3D" id="3.30.420.150">
    <property type="entry name" value="Exopolyphosphatase. Domain 2"/>
    <property type="match status" value="1"/>
</dbReference>
<dbReference type="InterPro" id="IPR003695">
    <property type="entry name" value="Ppx_GppA_N"/>
</dbReference>